<protein>
    <recommendedName>
        <fullName evidence="1">Csm6 6H domain-containing protein</fullName>
    </recommendedName>
</protein>
<dbReference type="AlphaFoldDB" id="A0A7V4LDX6"/>
<feature type="domain" description="Csm6 6H" evidence="1">
    <location>
        <begin position="112"/>
        <end position="176"/>
    </location>
</feature>
<accession>A0A7V4LDX6</accession>
<dbReference type="Pfam" id="PF09670">
    <property type="entry name" value="Cas_Cas02710"/>
    <property type="match status" value="1"/>
</dbReference>
<dbReference type="Pfam" id="PF22205">
    <property type="entry name" value="Csm6_6H"/>
    <property type="match status" value="1"/>
</dbReference>
<dbReference type="EMBL" id="DSXI01000608">
    <property type="protein sequence ID" value="HGS06092.1"/>
    <property type="molecule type" value="Genomic_DNA"/>
</dbReference>
<organism evidence="2">
    <name type="scientific">Desulfobacca acetoxidans</name>
    <dbReference type="NCBI Taxonomy" id="60893"/>
    <lineage>
        <taxon>Bacteria</taxon>
        <taxon>Pseudomonadati</taxon>
        <taxon>Thermodesulfobacteriota</taxon>
        <taxon>Desulfobaccia</taxon>
        <taxon>Desulfobaccales</taxon>
        <taxon>Desulfobaccaceae</taxon>
        <taxon>Desulfobacca</taxon>
    </lineage>
</organism>
<comment type="caution">
    <text evidence="2">The sequence shown here is derived from an EMBL/GenBank/DDBJ whole genome shotgun (WGS) entry which is preliminary data.</text>
</comment>
<name>A0A7V4LDX6_9BACT</name>
<dbReference type="InterPro" id="IPR054008">
    <property type="entry name" value="Csm6_6H"/>
</dbReference>
<proteinExistence type="predicted"/>
<reference evidence="2" key="1">
    <citation type="journal article" date="2020" name="mSystems">
        <title>Genome- and Community-Level Interaction Insights into Carbon Utilization and Element Cycling Functions of Hydrothermarchaeota in Hydrothermal Sediment.</title>
        <authorList>
            <person name="Zhou Z."/>
            <person name="Liu Y."/>
            <person name="Xu W."/>
            <person name="Pan J."/>
            <person name="Luo Z.H."/>
            <person name="Li M."/>
        </authorList>
    </citation>
    <scope>NUCLEOTIDE SEQUENCE [LARGE SCALE GENOMIC DNA]</scope>
    <source>
        <strain evidence="2">SpSt-548</strain>
    </source>
</reference>
<sequence>MQVGEEPVLKVVARLAELPPHALQARTIQEPEELNLYREIKRFLEWERLGPREVVIDPTGGKKSMSAGATLAGFLIGAFLVYVDYAEYDAVRRIPVAGTEYPRLLHNPLEVFGDREVERILAALRHGGFAEAAHLAEGLAARVYEPREAEALKFLAQAYRDWQEFRFQEAEGGLRRLQDHLGRFGPLKDWSWAPRLAAALGEQGEVVATLARLTQRVCAGEKFSSLTEGLPLILNHLAAAERALEFGRPSTAILLTYATLERYVDLCLWVYYGLEDENPDYGKLTVDAAAYHQVGRALHGRSYQPRDLGGPLTLSVGVQLLATLKPELMPPEKEFLGRIKGLMSLRNRTEFEHGLCPQVVQADQVRQYLDKVKEIVARGGKKENLPELEQLLAPYRFPLSDLSV</sequence>
<evidence type="ECO:0000313" key="2">
    <source>
        <dbReference type="EMBL" id="HGS06092.1"/>
    </source>
</evidence>
<gene>
    <name evidence="2" type="ORF">ENT08_10260</name>
</gene>
<evidence type="ECO:0000259" key="1">
    <source>
        <dbReference type="Pfam" id="PF22205"/>
    </source>
</evidence>